<organism evidence="18 19">
    <name type="scientific">Ectothiorhodospira mobilis</name>
    <dbReference type="NCBI Taxonomy" id="195064"/>
    <lineage>
        <taxon>Bacteria</taxon>
        <taxon>Pseudomonadati</taxon>
        <taxon>Pseudomonadota</taxon>
        <taxon>Gammaproteobacteria</taxon>
        <taxon>Chromatiales</taxon>
        <taxon>Ectothiorhodospiraceae</taxon>
        <taxon>Ectothiorhodospira</taxon>
    </lineage>
</organism>
<dbReference type="Pfam" id="PF14520">
    <property type="entry name" value="HHH_5"/>
    <property type="match status" value="1"/>
</dbReference>
<keyword evidence="3 13" id="KW-0227">DNA damage</keyword>
<comment type="subunit">
    <text evidence="10 13">Interacts with UvrB in an incision complex.</text>
</comment>
<dbReference type="InterPro" id="IPR000305">
    <property type="entry name" value="GIY-YIG_endonuc"/>
</dbReference>
<dbReference type="Proteomes" id="UP000199556">
    <property type="component" value="Unassembled WGS sequence"/>
</dbReference>
<dbReference type="SMART" id="SM00278">
    <property type="entry name" value="HhH1"/>
    <property type="match status" value="2"/>
</dbReference>
<feature type="domain" description="UvrC family homology region profile" evidence="17">
    <location>
        <begin position="261"/>
        <end position="486"/>
    </location>
</feature>
<dbReference type="InterPro" id="IPR036876">
    <property type="entry name" value="UVR_dom_sf"/>
</dbReference>
<feature type="domain" description="UVR" evidence="15">
    <location>
        <begin position="211"/>
        <end position="246"/>
    </location>
</feature>
<evidence type="ECO:0000256" key="8">
    <source>
        <dbReference type="ARBA" id="ARBA00059452"/>
    </source>
</evidence>
<keyword evidence="2 13" id="KW-0963">Cytoplasm</keyword>
<evidence type="ECO:0000256" key="10">
    <source>
        <dbReference type="ARBA" id="ARBA00062841"/>
    </source>
</evidence>
<dbReference type="Gene3D" id="1.10.150.20">
    <property type="entry name" value="5' to 3' exonuclease, C-terminal subdomain"/>
    <property type="match status" value="1"/>
</dbReference>
<dbReference type="FunFam" id="1.10.150.20:FF:000005">
    <property type="entry name" value="UvrABC system protein C"/>
    <property type="match status" value="1"/>
</dbReference>
<evidence type="ECO:0000256" key="2">
    <source>
        <dbReference type="ARBA" id="ARBA00022490"/>
    </source>
</evidence>
<dbReference type="HAMAP" id="MF_00203">
    <property type="entry name" value="UvrC"/>
    <property type="match status" value="1"/>
</dbReference>
<dbReference type="Pfam" id="PF22920">
    <property type="entry name" value="UvrC_RNaseH"/>
    <property type="match status" value="1"/>
</dbReference>
<keyword evidence="7 13" id="KW-0742">SOS response</keyword>
<dbReference type="SUPFAM" id="SSF82771">
    <property type="entry name" value="GIY-YIG endonuclease"/>
    <property type="match status" value="1"/>
</dbReference>
<dbReference type="Pfam" id="PF01541">
    <property type="entry name" value="GIY-YIG"/>
    <property type="match status" value="1"/>
</dbReference>
<dbReference type="FunFam" id="3.40.1440.10:FF:000001">
    <property type="entry name" value="UvrABC system protein C"/>
    <property type="match status" value="1"/>
</dbReference>
<dbReference type="Gene3D" id="3.40.1440.10">
    <property type="entry name" value="GIY-YIG endonuclease"/>
    <property type="match status" value="1"/>
</dbReference>
<dbReference type="NCBIfam" id="NF001824">
    <property type="entry name" value="PRK00558.1-5"/>
    <property type="match status" value="1"/>
</dbReference>
<evidence type="ECO:0000256" key="11">
    <source>
        <dbReference type="ARBA" id="ARBA00067419"/>
    </source>
</evidence>
<keyword evidence="5 13" id="KW-0267">Excision nuclease</keyword>
<dbReference type="PANTHER" id="PTHR30562:SF1">
    <property type="entry name" value="UVRABC SYSTEM PROTEIN C"/>
    <property type="match status" value="1"/>
</dbReference>
<dbReference type="Pfam" id="PF08459">
    <property type="entry name" value="UvrC_RNaseH_dom"/>
    <property type="match status" value="1"/>
</dbReference>
<comment type="function">
    <text evidence="8 13">The UvrABC repair system catalyzes the recognition and processing of DNA lesions. UvrC both incises the 5' and 3' sides of the lesion. The N-terminal half is responsible for the 3' incision and the C-terminal half is responsible for the 5' incision.</text>
</comment>
<dbReference type="EMBL" id="FOUO01000002">
    <property type="protein sequence ID" value="SFM29661.1"/>
    <property type="molecule type" value="Genomic_DNA"/>
</dbReference>
<evidence type="ECO:0000256" key="6">
    <source>
        <dbReference type="ARBA" id="ARBA00023204"/>
    </source>
</evidence>
<dbReference type="GO" id="GO:0009432">
    <property type="term" value="P:SOS response"/>
    <property type="evidence" value="ECO:0007669"/>
    <property type="project" value="UniProtKB-UniRule"/>
</dbReference>
<keyword evidence="6 13" id="KW-0234">DNA repair</keyword>
<dbReference type="RefSeq" id="WP_090483535.1">
    <property type="nucleotide sequence ID" value="NZ_FOUO01000002.1"/>
</dbReference>
<dbReference type="Gene3D" id="3.30.420.340">
    <property type="entry name" value="UvrC, RNAse H endonuclease domain"/>
    <property type="match status" value="1"/>
</dbReference>
<dbReference type="AlphaFoldDB" id="A0A1I4PP13"/>
<dbReference type="NCBIfam" id="TIGR00194">
    <property type="entry name" value="uvrC"/>
    <property type="match status" value="1"/>
</dbReference>
<dbReference type="InterPro" id="IPR001162">
    <property type="entry name" value="UvrC_RNase_H_dom"/>
</dbReference>
<dbReference type="PROSITE" id="PS50151">
    <property type="entry name" value="UVR"/>
    <property type="match status" value="1"/>
</dbReference>
<dbReference type="PROSITE" id="PS50165">
    <property type="entry name" value="UVRC"/>
    <property type="match status" value="1"/>
</dbReference>
<evidence type="ECO:0000256" key="4">
    <source>
        <dbReference type="ARBA" id="ARBA00022769"/>
    </source>
</evidence>
<dbReference type="OrthoDB" id="9804933at2"/>
<dbReference type="GO" id="GO:0003677">
    <property type="term" value="F:DNA binding"/>
    <property type="evidence" value="ECO:0007669"/>
    <property type="project" value="UniProtKB-UniRule"/>
</dbReference>
<dbReference type="CDD" id="cd10434">
    <property type="entry name" value="GIY-YIG_UvrC_Cho"/>
    <property type="match status" value="1"/>
</dbReference>
<dbReference type="PROSITE" id="PS50164">
    <property type="entry name" value="GIY_YIG"/>
    <property type="match status" value="1"/>
</dbReference>
<dbReference type="SUPFAM" id="SSF47781">
    <property type="entry name" value="RuvA domain 2-like"/>
    <property type="match status" value="1"/>
</dbReference>
<evidence type="ECO:0000259" key="17">
    <source>
        <dbReference type="PROSITE" id="PS50165"/>
    </source>
</evidence>
<evidence type="ECO:0000259" key="16">
    <source>
        <dbReference type="PROSITE" id="PS50164"/>
    </source>
</evidence>
<dbReference type="InterPro" id="IPR003583">
    <property type="entry name" value="Hlx-hairpin-Hlx_DNA-bd_motif"/>
</dbReference>
<evidence type="ECO:0000256" key="9">
    <source>
        <dbReference type="ARBA" id="ARBA00061531"/>
    </source>
</evidence>
<dbReference type="InterPro" id="IPR004791">
    <property type="entry name" value="UvrC"/>
</dbReference>
<dbReference type="InterPro" id="IPR001943">
    <property type="entry name" value="UVR_dom"/>
</dbReference>
<feature type="region of interest" description="Disordered" evidence="14">
    <location>
        <begin position="547"/>
        <end position="568"/>
    </location>
</feature>
<evidence type="ECO:0000256" key="12">
    <source>
        <dbReference type="ARBA" id="ARBA00077138"/>
    </source>
</evidence>
<dbReference type="Pfam" id="PF02151">
    <property type="entry name" value="UVR"/>
    <property type="match status" value="1"/>
</dbReference>
<evidence type="ECO:0000256" key="7">
    <source>
        <dbReference type="ARBA" id="ARBA00023236"/>
    </source>
</evidence>
<dbReference type="STRING" id="195064.SAMN05421721_102122"/>
<evidence type="ECO:0000256" key="1">
    <source>
        <dbReference type="ARBA" id="ARBA00004496"/>
    </source>
</evidence>
<accession>A0A1I4PP13</accession>
<dbReference type="GO" id="GO:0009381">
    <property type="term" value="F:excinuclease ABC activity"/>
    <property type="evidence" value="ECO:0007669"/>
    <property type="project" value="UniProtKB-UniRule"/>
</dbReference>
<dbReference type="InterPro" id="IPR035901">
    <property type="entry name" value="GIY-YIG_endonuc_sf"/>
</dbReference>
<dbReference type="Gene3D" id="4.10.860.10">
    <property type="entry name" value="UVR domain"/>
    <property type="match status" value="1"/>
</dbReference>
<dbReference type="PANTHER" id="PTHR30562">
    <property type="entry name" value="UVRC/OXIDOREDUCTASE"/>
    <property type="match status" value="1"/>
</dbReference>
<dbReference type="GO" id="GO:0009380">
    <property type="term" value="C:excinuclease repair complex"/>
    <property type="evidence" value="ECO:0007669"/>
    <property type="project" value="InterPro"/>
</dbReference>
<reference evidence="18 19" key="1">
    <citation type="submission" date="2016-10" db="EMBL/GenBank/DDBJ databases">
        <authorList>
            <person name="de Groot N.N."/>
        </authorList>
    </citation>
    <scope>NUCLEOTIDE SEQUENCE [LARGE SCALE GENOMIC DNA]</scope>
    <source>
        <strain evidence="18 19">DSM 4180</strain>
    </source>
</reference>
<keyword evidence="19" id="KW-1185">Reference proteome</keyword>
<dbReference type="SUPFAM" id="SSF46600">
    <property type="entry name" value="C-terminal UvrC-binding domain of UvrB"/>
    <property type="match status" value="1"/>
</dbReference>
<evidence type="ECO:0000313" key="18">
    <source>
        <dbReference type="EMBL" id="SFM29661.1"/>
    </source>
</evidence>
<dbReference type="FunFam" id="3.30.420.340:FF:000001">
    <property type="entry name" value="UvrABC system protein C"/>
    <property type="match status" value="1"/>
</dbReference>
<evidence type="ECO:0000256" key="3">
    <source>
        <dbReference type="ARBA" id="ARBA00022763"/>
    </source>
</evidence>
<name>A0A1I4PP13_ECTMO</name>
<comment type="subcellular location">
    <subcellularLocation>
        <location evidence="1 13">Cytoplasm</location>
    </subcellularLocation>
</comment>
<feature type="domain" description="GIY-YIG" evidence="16">
    <location>
        <begin position="24"/>
        <end position="102"/>
    </location>
</feature>
<dbReference type="InterPro" id="IPR010994">
    <property type="entry name" value="RuvA_2-like"/>
</dbReference>
<dbReference type="InterPro" id="IPR038476">
    <property type="entry name" value="UvrC_RNase_H_dom_sf"/>
</dbReference>
<dbReference type="InterPro" id="IPR047296">
    <property type="entry name" value="GIY-YIG_UvrC_Cho"/>
</dbReference>
<dbReference type="GO" id="GO:0005737">
    <property type="term" value="C:cytoplasm"/>
    <property type="evidence" value="ECO:0007669"/>
    <property type="project" value="UniProtKB-SubCell"/>
</dbReference>
<keyword evidence="4 13" id="KW-0228">DNA excision</keyword>
<gene>
    <name evidence="13" type="primary">uvrC</name>
    <name evidence="18" type="ORF">SAMN05421721_102122</name>
</gene>
<evidence type="ECO:0000313" key="19">
    <source>
        <dbReference type="Proteomes" id="UP000199556"/>
    </source>
</evidence>
<evidence type="ECO:0000256" key="5">
    <source>
        <dbReference type="ARBA" id="ARBA00022881"/>
    </source>
</evidence>
<sequence length="614" mass="68591">MGGEDTHSPAEAFDPRAFIADLTTQPGVYRMIGEDGEVLYVGKARNLRRRVSSYFRSNLSSPRIRAMVAQIRDIQVAVTATEAEALLLENNLIKEHRPRYNVLLRDDKGYPNIFLSQHTYPRIALHRGARRQPGRYFGPYPSSPAVRETLNLLQKLFLIRPCRDSFFENRSRPCLQYQIKRCSAPCVGLISPEAYARDVAHAVDFLEGRSARVIEDRVREMEAAAARLDFEQAAVLRDQIARLQEVTQRQYVSGDGGDVDIVAAATAGGETCVQVFSIRGGLNLGNRAYFPQGPEEDDPRPGALLTAFLGQYYLAREVPPQIILSHAPQDRAVLEEMLGLRRGQKVSLSWNVRGERARWLQMAVHNAQLSLETRLAGRSGMRARLEALRQALGLEAPPTRMECFDISHAQGEATVASCVVFNQDGPLKSDYRRFNIRDITPGDDYAAMRQALERRYARLKRGEARLPDVLFIDGGRGQVHQALEVLEALEIQGVRVVGVAKGESRRAGMETLVLSDATAPTILPPASKALHLIQQIRDEAHRFAITGHRQRRARSRNTSPLEQIPGMGPKRRQQLLKHFGGLRGVSRAGVEDLARVPGISRKLAQQVFDSLHDD</sequence>
<protein>
    <recommendedName>
        <fullName evidence="11 13">UvrABC system protein C</fullName>
        <shortName evidence="13">Protein UvrC</shortName>
    </recommendedName>
    <alternativeName>
        <fullName evidence="12 13">Excinuclease ABC subunit C</fullName>
    </alternativeName>
</protein>
<evidence type="ECO:0000256" key="14">
    <source>
        <dbReference type="SAM" id="MobiDB-lite"/>
    </source>
</evidence>
<comment type="similarity">
    <text evidence="9 13">Belongs to the UvrC family.</text>
</comment>
<dbReference type="InterPro" id="IPR050066">
    <property type="entry name" value="UvrABC_protein_C"/>
</dbReference>
<proteinExistence type="inferred from homology"/>
<dbReference type="GO" id="GO:0006289">
    <property type="term" value="P:nucleotide-excision repair"/>
    <property type="evidence" value="ECO:0007669"/>
    <property type="project" value="UniProtKB-UniRule"/>
</dbReference>
<evidence type="ECO:0000256" key="13">
    <source>
        <dbReference type="HAMAP-Rule" id="MF_00203"/>
    </source>
</evidence>
<evidence type="ECO:0000259" key="15">
    <source>
        <dbReference type="PROSITE" id="PS50151"/>
    </source>
</evidence>
<dbReference type="SMART" id="SM00465">
    <property type="entry name" value="GIYc"/>
    <property type="match status" value="1"/>
</dbReference>